<organism evidence="2 3">
    <name type="scientific">Romanomermis culicivorax</name>
    <name type="common">Nematode worm</name>
    <dbReference type="NCBI Taxonomy" id="13658"/>
    <lineage>
        <taxon>Eukaryota</taxon>
        <taxon>Metazoa</taxon>
        <taxon>Ecdysozoa</taxon>
        <taxon>Nematoda</taxon>
        <taxon>Enoplea</taxon>
        <taxon>Dorylaimia</taxon>
        <taxon>Mermithida</taxon>
        <taxon>Mermithoidea</taxon>
        <taxon>Mermithidae</taxon>
        <taxon>Romanomermis</taxon>
    </lineage>
</organism>
<evidence type="ECO:0000256" key="1">
    <source>
        <dbReference type="SAM" id="SignalP"/>
    </source>
</evidence>
<proteinExistence type="predicted"/>
<dbReference type="AlphaFoldDB" id="A0A915K403"/>
<accession>A0A915K403</accession>
<protein>
    <submittedName>
        <fullName evidence="3">Secreted protein</fullName>
    </submittedName>
</protein>
<keyword evidence="1" id="KW-0732">Signal</keyword>
<feature type="signal peptide" evidence="1">
    <location>
        <begin position="1"/>
        <end position="27"/>
    </location>
</feature>
<name>A0A915K403_ROMCU</name>
<keyword evidence="2" id="KW-1185">Reference proteome</keyword>
<dbReference type="Proteomes" id="UP000887565">
    <property type="component" value="Unplaced"/>
</dbReference>
<reference evidence="3" key="1">
    <citation type="submission" date="2022-11" db="UniProtKB">
        <authorList>
            <consortium name="WormBaseParasite"/>
        </authorList>
    </citation>
    <scope>IDENTIFICATION</scope>
</reference>
<evidence type="ECO:0000313" key="3">
    <source>
        <dbReference type="WBParaSite" id="nRc.2.0.1.t33500-RA"/>
    </source>
</evidence>
<sequence>MSLLVLLIRHLVVTFSCFPVAVPRGLGSDLLGLPLADPWQSLVGDQSILLVSLTIKLEKEHDFKTCQCLNTGVHERDGGGHAEISLTPVFGGFYNEGKKEQLKLCMGKAPKRSYGKKFA</sequence>
<evidence type="ECO:0000313" key="2">
    <source>
        <dbReference type="Proteomes" id="UP000887565"/>
    </source>
</evidence>
<dbReference type="WBParaSite" id="nRc.2.0.1.t33500-RA">
    <property type="protein sequence ID" value="nRc.2.0.1.t33500-RA"/>
    <property type="gene ID" value="nRc.2.0.1.g33500"/>
</dbReference>
<feature type="chain" id="PRO_5037363917" evidence="1">
    <location>
        <begin position="28"/>
        <end position="119"/>
    </location>
</feature>